<name>A0A9W6TED3_9STRA</name>
<evidence type="ECO:0000256" key="4">
    <source>
        <dbReference type="PROSITE-ProRule" id="PRU00091"/>
    </source>
</evidence>
<dbReference type="InterPro" id="IPR011011">
    <property type="entry name" value="Znf_FYVE_PHD"/>
</dbReference>
<feature type="region of interest" description="Disordered" evidence="5">
    <location>
        <begin position="682"/>
        <end position="771"/>
    </location>
</feature>
<dbReference type="SUPFAM" id="SSF57903">
    <property type="entry name" value="FYVE/PHD zinc finger"/>
    <property type="match status" value="1"/>
</dbReference>
<dbReference type="EMBL" id="BSXW01000056">
    <property type="protein sequence ID" value="GMF10879.1"/>
    <property type="molecule type" value="Genomic_DNA"/>
</dbReference>
<feature type="region of interest" description="Disordered" evidence="5">
    <location>
        <begin position="815"/>
        <end position="840"/>
    </location>
</feature>
<evidence type="ECO:0000256" key="5">
    <source>
        <dbReference type="SAM" id="MobiDB-lite"/>
    </source>
</evidence>
<keyword evidence="1" id="KW-0479">Metal-binding</keyword>
<organism evidence="7 8">
    <name type="scientific">Phytophthora lilii</name>
    <dbReference type="NCBI Taxonomy" id="2077276"/>
    <lineage>
        <taxon>Eukaryota</taxon>
        <taxon>Sar</taxon>
        <taxon>Stramenopiles</taxon>
        <taxon>Oomycota</taxon>
        <taxon>Peronosporomycetes</taxon>
        <taxon>Peronosporales</taxon>
        <taxon>Peronosporaceae</taxon>
        <taxon>Phytophthora</taxon>
    </lineage>
</organism>
<evidence type="ECO:0000256" key="2">
    <source>
        <dbReference type="ARBA" id="ARBA00022771"/>
    </source>
</evidence>
<dbReference type="AlphaFoldDB" id="A0A9W6TED3"/>
<keyword evidence="3" id="KW-0862">Zinc</keyword>
<reference evidence="7" key="1">
    <citation type="submission" date="2023-04" db="EMBL/GenBank/DDBJ databases">
        <title>Phytophthora lilii NBRC 32176.</title>
        <authorList>
            <person name="Ichikawa N."/>
            <person name="Sato H."/>
            <person name="Tonouchi N."/>
        </authorList>
    </citation>
    <scope>NUCLEOTIDE SEQUENCE</scope>
    <source>
        <strain evidence="7">NBRC 32176</strain>
    </source>
</reference>
<feature type="region of interest" description="Disordered" evidence="5">
    <location>
        <begin position="357"/>
        <end position="381"/>
    </location>
</feature>
<feature type="region of interest" description="Disordered" evidence="5">
    <location>
        <begin position="78"/>
        <end position="127"/>
    </location>
</feature>
<gene>
    <name evidence="7" type="ORF">Plil01_000164100</name>
</gene>
<keyword evidence="2 4" id="KW-0863">Zinc-finger</keyword>
<dbReference type="PANTHER" id="PTHR13510:SF44">
    <property type="entry name" value="RABENOSYN-5"/>
    <property type="match status" value="1"/>
</dbReference>
<comment type="caution">
    <text evidence="7">The sequence shown here is derived from an EMBL/GenBank/DDBJ whole genome shotgun (WGS) entry which is preliminary data.</text>
</comment>
<dbReference type="InterPro" id="IPR017455">
    <property type="entry name" value="Znf_FYVE-rel"/>
</dbReference>
<dbReference type="PANTHER" id="PTHR13510">
    <property type="entry name" value="FYVE-FINGER-CONTAINING RAB5 EFFECTOR PROTEIN RABENOSYN-5-RELATED"/>
    <property type="match status" value="1"/>
</dbReference>
<accession>A0A9W6TED3</accession>
<dbReference type="InterPro" id="IPR013083">
    <property type="entry name" value="Znf_RING/FYVE/PHD"/>
</dbReference>
<evidence type="ECO:0000256" key="3">
    <source>
        <dbReference type="ARBA" id="ARBA00022833"/>
    </source>
</evidence>
<dbReference type="Gene3D" id="3.30.40.10">
    <property type="entry name" value="Zinc/RING finger domain, C3HC4 (zinc finger)"/>
    <property type="match status" value="1"/>
</dbReference>
<feature type="compositionally biased region" description="Low complexity" evidence="5">
    <location>
        <begin position="822"/>
        <end position="832"/>
    </location>
</feature>
<evidence type="ECO:0000313" key="8">
    <source>
        <dbReference type="Proteomes" id="UP001165083"/>
    </source>
</evidence>
<protein>
    <submittedName>
        <fullName evidence="7">Unnamed protein product</fullName>
    </submittedName>
</protein>
<dbReference type="GO" id="GO:0008270">
    <property type="term" value="F:zinc ion binding"/>
    <property type="evidence" value="ECO:0007669"/>
    <property type="project" value="UniProtKB-KW"/>
</dbReference>
<dbReference type="InterPro" id="IPR052727">
    <property type="entry name" value="Rab4/Rab5_effector"/>
</dbReference>
<sequence>MEIQQRKRVAITSSFFPVDESLLPQLNISHAQHEELRRYALQAALDTVRDGPTWGRSNIERAVSSGWKVLSARPTACFMTKRQTKKKKRMHSKKSAPPLPQSSGEQQDDDDKRTAPPTPRVTIPGVTSLGSFHGNDIVRSAMPFQPFAPVPLEAASGQHFMAHAVLPNSLEDVMNTLYCEHTREMRALKRMVYGDAALDCCVLQTLEGATLEDPFWYIGLKWLALRSPMQALMASREFVYLEHLGTHVDPETGRRMLYRVTQSVHIRGYGGQDSYFGLTRGHIEAAFVYWMDDESEVRNPLLHVCAKGRIHMKGSMPDSVMYKYLKSFWRSERSLFPANRSSGSSLGITLNDGVVDQQPKKVSMKKKKKRKSKRRKVPTGPPLEMAHEWVADELRPRCSVCNKKFRIVRRFKHHCRACGEVICRDCTFQHRVNVRATQSFRGLRGTVGASTDLISDTKHAKNEHPIPNFDETMTCSFDNQVEEEESKGEFNASQSLVNARKAVNGPLETAVLGGDSVVCVVMAKVCIRCLQSVPLVNRFKSKSTHRRRHSEMAIGGDLPAAIVEGEGEFDFDQEYRLRPQTWTPDHREVEELDGLDDEETGNTGAGELKREDLPMLVVDDTDAESVDGFAEMKRRPGSYAFDVRPGSSMYVRPGSYAQEWNGQEDGGLDSHANHERVMILSPHALSTSSSVTSSQMKELMEKDGSSHESSGISERYPGRNSFDIPSDIDNDDNDSIQFYPTQTNRVPDAAEDESKPAPDGSQGRMSSYTAGFDPNNLFELKDEEDELAASAAAATATVSATERVLRRMRDLQDEALYQNRQVPSPSSSTTSVYSEDEADECSEIDEPMQDLRQALAQVESSLADQARILFTIEQERKREEAIAAASAAVAAAASTKA</sequence>
<dbReference type="Proteomes" id="UP001165083">
    <property type="component" value="Unassembled WGS sequence"/>
</dbReference>
<keyword evidence="8" id="KW-1185">Reference proteome</keyword>
<dbReference type="OrthoDB" id="68108at2759"/>
<dbReference type="Pfam" id="PF01363">
    <property type="entry name" value="FYVE"/>
    <property type="match status" value="1"/>
</dbReference>
<evidence type="ECO:0000259" key="6">
    <source>
        <dbReference type="PROSITE" id="PS50178"/>
    </source>
</evidence>
<evidence type="ECO:0000256" key="1">
    <source>
        <dbReference type="ARBA" id="ARBA00022723"/>
    </source>
</evidence>
<dbReference type="SMART" id="SM00064">
    <property type="entry name" value="FYVE"/>
    <property type="match status" value="1"/>
</dbReference>
<dbReference type="InterPro" id="IPR000306">
    <property type="entry name" value="Znf_FYVE"/>
</dbReference>
<feature type="domain" description="FYVE-type" evidence="6">
    <location>
        <begin position="392"/>
        <end position="427"/>
    </location>
</feature>
<dbReference type="PROSITE" id="PS50178">
    <property type="entry name" value="ZF_FYVE"/>
    <property type="match status" value="1"/>
</dbReference>
<proteinExistence type="predicted"/>
<feature type="compositionally biased region" description="Basic residues" evidence="5">
    <location>
        <begin position="362"/>
        <end position="377"/>
    </location>
</feature>
<evidence type="ECO:0000313" key="7">
    <source>
        <dbReference type="EMBL" id="GMF10879.1"/>
    </source>
</evidence>
<feature type="compositionally biased region" description="Basic residues" evidence="5">
    <location>
        <begin position="82"/>
        <end position="94"/>
    </location>
</feature>